<keyword evidence="3" id="KW-1185">Reference proteome</keyword>
<dbReference type="Proteomes" id="UP001500459">
    <property type="component" value="Unassembled WGS sequence"/>
</dbReference>
<protein>
    <submittedName>
        <fullName evidence="2">Uncharacterized protein</fullName>
    </submittedName>
</protein>
<organism evidence="2 3">
    <name type="scientific">Aquimarina addita</name>
    <dbReference type="NCBI Taxonomy" id="870485"/>
    <lineage>
        <taxon>Bacteria</taxon>
        <taxon>Pseudomonadati</taxon>
        <taxon>Bacteroidota</taxon>
        <taxon>Flavobacteriia</taxon>
        <taxon>Flavobacteriales</taxon>
        <taxon>Flavobacteriaceae</taxon>
        <taxon>Aquimarina</taxon>
    </lineage>
</organism>
<evidence type="ECO:0000313" key="2">
    <source>
        <dbReference type="EMBL" id="GAA4109215.1"/>
    </source>
</evidence>
<gene>
    <name evidence="2" type="ORF">GCM10022393_05690</name>
</gene>
<feature type="region of interest" description="Disordered" evidence="1">
    <location>
        <begin position="111"/>
        <end position="145"/>
    </location>
</feature>
<feature type="compositionally biased region" description="Polar residues" evidence="1">
    <location>
        <begin position="120"/>
        <end position="129"/>
    </location>
</feature>
<proteinExistence type="predicted"/>
<reference evidence="3" key="1">
    <citation type="journal article" date="2019" name="Int. J. Syst. Evol. Microbiol.">
        <title>The Global Catalogue of Microorganisms (GCM) 10K type strain sequencing project: providing services to taxonomists for standard genome sequencing and annotation.</title>
        <authorList>
            <consortium name="The Broad Institute Genomics Platform"/>
            <consortium name="The Broad Institute Genome Sequencing Center for Infectious Disease"/>
            <person name="Wu L."/>
            <person name="Ma J."/>
        </authorList>
    </citation>
    <scope>NUCLEOTIDE SEQUENCE [LARGE SCALE GENOMIC DNA]</scope>
    <source>
        <strain evidence="3">JCM 17106</strain>
    </source>
</reference>
<sequence length="145" mass="15980">MKKSIILLFVSLLIFSCKKDTSKESDKEPTLIRGEFILIDGAGVIKGADFIYGVIIDDMAKQLDAKVKPLQREEYDMVPVVINGIIQKNADEGWPEVVKITEIIGVTEPTSELPTKIKTSEGSTEQNEASEGHDHQGHGHEGHSH</sequence>
<evidence type="ECO:0000256" key="1">
    <source>
        <dbReference type="SAM" id="MobiDB-lite"/>
    </source>
</evidence>
<accession>A0ABP7XCN9</accession>
<dbReference type="RefSeq" id="WP_344924586.1">
    <property type="nucleotide sequence ID" value="NZ_BAABCW010000002.1"/>
</dbReference>
<feature type="compositionally biased region" description="Basic and acidic residues" evidence="1">
    <location>
        <begin position="130"/>
        <end position="145"/>
    </location>
</feature>
<comment type="caution">
    <text evidence="2">The sequence shown here is derived from an EMBL/GenBank/DDBJ whole genome shotgun (WGS) entry which is preliminary data.</text>
</comment>
<dbReference type="EMBL" id="BAABCW010000002">
    <property type="protein sequence ID" value="GAA4109215.1"/>
    <property type="molecule type" value="Genomic_DNA"/>
</dbReference>
<name>A0ABP7XCN9_9FLAO</name>
<evidence type="ECO:0000313" key="3">
    <source>
        <dbReference type="Proteomes" id="UP001500459"/>
    </source>
</evidence>
<dbReference type="PROSITE" id="PS51257">
    <property type="entry name" value="PROKAR_LIPOPROTEIN"/>
    <property type="match status" value="1"/>
</dbReference>